<reference evidence="6 7" key="1">
    <citation type="submission" date="2016-07" db="EMBL/GenBank/DDBJ databases">
        <title>Pervasive Adenine N6-methylation of Active Genes in Fungi.</title>
        <authorList>
            <consortium name="DOE Joint Genome Institute"/>
            <person name="Mondo S.J."/>
            <person name="Dannebaum R.O."/>
            <person name="Kuo R.C."/>
            <person name="Labutti K."/>
            <person name="Haridas S."/>
            <person name="Kuo A."/>
            <person name="Salamov A."/>
            <person name="Ahrendt S.R."/>
            <person name="Lipzen A."/>
            <person name="Sullivan W."/>
            <person name="Andreopoulos W.B."/>
            <person name="Clum A."/>
            <person name="Lindquist E."/>
            <person name="Daum C."/>
            <person name="Ramamoorthy G.K."/>
            <person name="Gryganskyi A."/>
            <person name="Culley D."/>
            <person name="Magnuson J.K."/>
            <person name="James T.Y."/>
            <person name="O'Malley M.A."/>
            <person name="Stajich J.E."/>
            <person name="Spatafora J.W."/>
            <person name="Visel A."/>
            <person name="Grigoriev I.V."/>
        </authorList>
    </citation>
    <scope>NUCLEOTIDE SEQUENCE [LARGE SCALE GENOMIC DNA]</scope>
    <source>
        <strain evidence="6 7">62-1032</strain>
    </source>
</reference>
<evidence type="ECO:0000313" key="7">
    <source>
        <dbReference type="Proteomes" id="UP000193467"/>
    </source>
</evidence>
<feature type="region of interest" description="Disordered" evidence="3">
    <location>
        <begin position="140"/>
        <end position="306"/>
    </location>
</feature>
<evidence type="ECO:0000313" key="6">
    <source>
        <dbReference type="EMBL" id="ORY73871.1"/>
    </source>
</evidence>
<feature type="region of interest" description="Disordered" evidence="3">
    <location>
        <begin position="1164"/>
        <end position="1212"/>
    </location>
</feature>
<protein>
    <recommendedName>
        <fullName evidence="8">P-loop containing nucleoside triphosphate hydrolase protein</fullName>
    </recommendedName>
</protein>
<dbReference type="Gene3D" id="1.10.8.60">
    <property type="match status" value="1"/>
</dbReference>
<dbReference type="GO" id="GO:0016887">
    <property type="term" value="F:ATP hydrolysis activity"/>
    <property type="evidence" value="ECO:0007669"/>
    <property type="project" value="InterPro"/>
</dbReference>
<feature type="domain" description="AAA+ ATPase" evidence="4">
    <location>
        <begin position="326"/>
        <end position="490"/>
    </location>
</feature>
<name>A0A1Y2EQK4_9BASI</name>
<keyword evidence="2" id="KW-0067">ATP-binding</keyword>
<dbReference type="InterPro" id="IPR003959">
    <property type="entry name" value="ATPase_AAA_core"/>
</dbReference>
<feature type="compositionally biased region" description="Low complexity" evidence="3">
    <location>
        <begin position="266"/>
        <end position="281"/>
    </location>
</feature>
<evidence type="ECO:0000256" key="2">
    <source>
        <dbReference type="ARBA" id="ARBA00022840"/>
    </source>
</evidence>
<feature type="compositionally biased region" description="Polar residues" evidence="3">
    <location>
        <begin position="824"/>
        <end position="836"/>
    </location>
</feature>
<gene>
    <name evidence="6" type="ORF">BCR35DRAFT_333582</name>
</gene>
<dbReference type="SMART" id="SM00382">
    <property type="entry name" value="AAA"/>
    <property type="match status" value="1"/>
</dbReference>
<feature type="region of interest" description="Disordered" evidence="3">
    <location>
        <begin position="1081"/>
        <end position="1100"/>
    </location>
</feature>
<dbReference type="SUPFAM" id="SSF52540">
    <property type="entry name" value="P-loop containing nucleoside triphosphate hydrolases"/>
    <property type="match status" value="1"/>
</dbReference>
<dbReference type="FunFam" id="1.10.8.60:FF:000138">
    <property type="entry name" value="ATP-dependent Clp protease ATP-binding subunit ClpX"/>
    <property type="match status" value="1"/>
</dbReference>
<dbReference type="GO" id="GO:0051603">
    <property type="term" value="P:proteolysis involved in protein catabolic process"/>
    <property type="evidence" value="ECO:0007669"/>
    <property type="project" value="TreeGrafter"/>
</dbReference>
<proteinExistence type="predicted"/>
<sequence length="1493" mass="157649">MYRTRLTRIRIGPTLRFYSTTAQLLRSGTGHAAAPLSGSPSPSRAASSIGLGGSGSGSVAHLAGLPTAAAGAAQPGQLNPRQLSAHLDEFVVGQEKAKKVLAVAVYNHYARLQHISRQAEPLSDLDPALVALHDDALSSSFATHDNRSPYPSAGPPHVTHIQPRDRSKETTPTAVANQSSPTLNSAQLPPLDESRAPSDLFNPSYIAPSTPCSKRRGRTTDPNLSTNDPTNYTSPIHGDASRRTQTLDSTLPSPGSSSRRTRKPKLSPTASAYPSSTSSNPSAPPPDSDLLTDFIGQVPGSIPPAPPPAVTSSALFNVDPDALVYEKSNVLLLGPTGSGKSLLARTLARCLDVPFVGVEATGLTMAGYVGEDVETCIHRLLVASDWDAQRASTGIVFLDEVDKLSRSSSASYSKDVSGEGVQQALLKILEGTVVSVPDKEGQSVGKRGKGGAPLPQNHLVDTTNILFILSGAFVGLEKLISKRIEKGSIGFTARIAGGEQSSERGKEFKKEKDMLELVEPEDLVKFGFIPEFIGRLPVVATLKSLTEADLLRVLTEPKNALVRQYEDLFKTSGVHLSFTTPALRAVAHLAVTKGTGARGLRGILENLLLQPMYDAPQSSIRYVLIDKDVALGLKPAHYYSRGQKHVFENDFAAEEASSNFSLSFTPHNTTMVALKVSLPHLSLSRNHSPSRPSTPAQPKSAASSNGSSRPSSVEIVVPDGAGAAAAGGGQGSHGTSSTFDKEARARRASLGALGAALRRSTSGKRFHPSQRTNPPTSRPTSDNAGSGLLPLRNVLNAATSSKQRAHSSDRRPLPTAAVPSLATTAGTLQHSVSQPPLSRKKDGGKKSPVIGPVSGSATPTSHGPGRGPALHNLEESYVGKVSLRLGEAVNKVFLAGGPGELSWKGRSAPKVDKSKEVGDIVIHELQAALHDVYLLRTLLRSSVLKALSLFLTRLTAALLPSDAVGPPPFTSKEADSLATPLRFNLQIVRCAYEVKHSLALAARGAPPFVRDTLRPWSDKLNEVMARVMNPLITSVRISVSLICAKARIAETPAEAAASAAVGAPTVAGTSTAALKQGSSQLRSLSMGRAHTPTPAAPVGAQGPLWLRELSAVLDATVKMVSRLECGADTDKWLVSVGTHAVWKGMLSLGARRIIEDDSLAGAALSSGPSGTATPTLPTTKSGLFTKSVKRSPSPGDSPPLHPVGHVPSSHGGAGPSASDVAFIRLLCELELLESRLVNYITSLSSALVVDPHMLMSGTCADAAKCGLCKTGRTFDAESSDDEDDSEPVGGLAQYAMREAMQALSAMVVVVRASKKAGVLREALLLDGIADERHATAEDKRMVEKKDPEIVPLTPMALMSGPAPSLPPTPPSSTPSVVPLPPMTTSASPICPTLAHAIDTLPTLILLHLLASRIPHFQLPHELWGIDWRGYEKEIRTFAAGEEWVAEVAWEMAGEVGRCVEAREMRDEREKERLEVLAVAIRRKAGVDVPRVEV</sequence>
<feature type="compositionally biased region" description="Polar residues" evidence="3">
    <location>
        <begin position="170"/>
        <end position="187"/>
    </location>
</feature>
<feature type="compositionally biased region" description="Polar residues" evidence="3">
    <location>
        <begin position="683"/>
        <end position="697"/>
    </location>
</feature>
<dbReference type="SMART" id="SM01086">
    <property type="entry name" value="ClpB_D2-small"/>
    <property type="match status" value="1"/>
</dbReference>
<dbReference type="OrthoDB" id="1721884at2759"/>
<dbReference type="InterPro" id="IPR027417">
    <property type="entry name" value="P-loop_NTPase"/>
</dbReference>
<feature type="region of interest" description="Disordered" evidence="3">
    <location>
        <begin position="824"/>
        <end position="871"/>
    </location>
</feature>
<evidence type="ECO:0000259" key="5">
    <source>
        <dbReference type="SMART" id="SM01086"/>
    </source>
</evidence>
<dbReference type="InterPro" id="IPR003593">
    <property type="entry name" value="AAA+_ATPase"/>
</dbReference>
<dbReference type="PANTHER" id="PTHR48102">
    <property type="entry name" value="ATP-DEPENDENT CLP PROTEASE ATP-BINDING SUBUNIT CLPX-LIKE, MITOCHONDRIAL-RELATED"/>
    <property type="match status" value="1"/>
</dbReference>
<dbReference type="GO" id="GO:0005759">
    <property type="term" value="C:mitochondrial matrix"/>
    <property type="evidence" value="ECO:0007669"/>
    <property type="project" value="TreeGrafter"/>
</dbReference>
<feature type="compositionally biased region" description="Polar residues" evidence="3">
    <location>
        <begin position="1174"/>
        <end position="1184"/>
    </location>
</feature>
<dbReference type="STRING" id="106004.A0A1Y2EQK4"/>
<keyword evidence="1" id="KW-0547">Nucleotide-binding</keyword>
<dbReference type="EMBL" id="MCGR01000044">
    <property type="protein sequence ID" value="ORY73871.1"/>
    <property type="molecule type" value="Genomic_DNA"/>
</dbReference>
<dbReference type="Gene3D" id="3.40.50.300">
    <property type="entry name" value="P-loop containing nucleotide triphosphate hydrolases"/>
    <property type="match status" value="2"/>
</dbReference>
<feature type="domain" description="Clp ATPase C-terminal" evidence="5">
    <location>
        <begin position="545"/>
        <end position="633"/>
    </location>
</feature>
<comment type="caution">
    <text evidence="6">The sequence shown here is derived from an EMBL/GenBank/DDBJ whole genome shotgun (WGS) entry which is preliminary data.</text>
</comment>
<dbReference type="InParanoid" id="A0A1Y2EQK4"/>
<dbReference type="PANTHER" id="PTHR48102:SF7">
    <property type="entry name" value="ATP-DEPENDENT CLP PROTEASE ATP-BINDING SUBUNIT CLPX-LIKE, MITOCHONDRIAL"/>
    <property type="match status" value="1"/>
</dbReference>
<keyword evidence="7" id="KW-1185">Reference proteome</keyword>
<feature type="compositionally biased region" description="Polar residues" evidence="3">
    <location>
        <begin position="243"/>
        <end position="258"/>
    </location>
</feature>
<organism evidence="6 7">
    <name type="scientific">Leucosporidium creatinivorum</name>
    <dbReference type="NCBI Taxonomy" id="106004"/>
    <lineage>
        <taxon>Eukaryota</taxon>
        <taxon>Fungi</taxon>
        <taxon>Dikarya</taxon>
        <taxon>Basidiomycota</taxon>
        <taxon>Pucciniomycotina</taxon>
        <taxon>Microbotryomycetes</taxon>
        <taxon>Leucosporidiales</taxon>
        <taxon>Leucosporidium</taxon>
    </lineage>
</organism>
<evidence type="ECO:0000256" key="1">
    <source>
        <dbReference type="ARBA" id="ARBA00022741"/>
    </source>
</evidence>
<feature type="region of interest" description="Disordered" evidence="3">
    <location>
        <begin position="30"/>
        <end position="50"/>
    </location>
</feature>
<dbReference type="NCBIfam" id="NF003745">
    <property type="entry name" value="PRK05342.1"/>
    <property type="match status" value="1"/>
</dbReference>
<dbReference type="Pfam" id="PF07724">
    <property type="entry name" value="AAA_2"/>
    <property type="match status" value="1"/>
</dbReference>
<feature type="region of interest" description="Disordered" evidence="3">
    <location>
        <begin position="682"/>
        <end position="741"/>
    </location>
</feature>
<dbReference type="Proteomes" id="UP000193467">
    <property type="component" value="Unassembled WGS sequence"/>
</dbReference>
<dbReference type="GO" id="GO:0005524">
    <property type="term" value="F:ATP binding"/>
    <property type="evidence" value="ECO:0007669"/>
    <property type="project" value="UniProtKB-KW"/>
</dbReference>
<accession>A0A1Y2EQK4</accession>
<evidence type="ECO:0000256" key="3">
    <source>
        <dbReference type="SAM" id="MobiDB-lite"/>
    </source>
</evidence>
<dbReference type="InterPro" id="IPR050052">
    <property type="entry name" value="ATP-dep_Clp_protease_ClpX"/>
</dbReference>
<feature type="compositionally biased region" description="Low complexity" evidence="3">
    <location>
        <begin position="1203"/>
        <end position="1212"/>
    </location>
</feature>
<feature type="compositionally biased region" description="Low complexity" evidence="3">
    <location>
        <begin position="1164"/>
        <end position="1173"/>
    </location>
</feature>
<feature type="compositionally biased region" description="Low complexity" evidence="3">
    <location>
        <begin position="32"/>
        <end position="49"/>
    </location>
</feature>
<feature type="compositionally biased region" description="Polar residues" evidence="3">
    <location>
        <begin position="769"/>
        <end position="784"/>
    </location>
</feature>
<feature type="region of interest" description="Disordered" evidence="3">
    <location>
        <begin position="754"/>
        <end position="788"/>
    </location>
</feature>
<dbReference type="InterPro" id="IPR019489">
    <property type="entry name" value="Clp_ATPase_C"/>
</dbReference>
<evidence type="ECO:0008006" key="8">
    <source>
        <dbReference type="Google" id="ProtNLM"/>
    </source>
</evidence>
<evidence type="ECO:0000259" key="4">
    <source>
        <dbReference type="SMART" id="SM00382"/>
    </source>
</evidence>
<dbReference type="Pfam" id="PF10431">
    <property type="entry name" value="ClpB_D2-small"/>
    <property type="match status" value="1"/>
</dbReference>
<feature type="compositionally biased region" description="Polar residues" evidence="3">
    <location>
        <begin position="220"/>
        <end position="234"/>
    </location>
</feature>
<feature type="compositionally biased region" description="Low complexity" evidence="3">
    <location>
        <begin position="700"/>
        <end position="712"/>
    </location>
</feature>